<keyword evidence="1" id="KW-1133">Transmembrane helix</keyword>
<gene>
    <name evidence="2" type="ORF">BALCAV_0203655</name>
</gene>
<feature type="transmembrane region" description="Helical" evidence="1">
    <location>
        <begin position="7"/>
        <end position="29"/>
    </location>
</feature>
<protein>
    <recommendedName>
        <fullName evidence="4">DNA-binding protein</fullName>
    </recommendedName>
</protein>
<comment type="caution">
    <text evidence="2">The sequence shown here is derived from an EMBL/GenBank/DDBJ whole genome shotgun (WGS) entry which is preliminary data.</text>
</comment>
<accession>A0A094YYH9</accession>
<dbReference type="InterPro" id="IPR009577">
    <property type="entry name" value="Sm_multidrug_ex"/>
</dbReference>
<dbReference type="AlphaFoldDB" id="A0A094YYH9"/>
<feature type="transmembrane region" description="Helical" evidence="1">
    <location>
        <begin position="35"/>
        <end position="57"/>
    </location>
</feature>
<dbReference type="Pfam" id="PF06695">
    <property type="entry name" value="Sm_multidrug_ex"/>
    <property type="match status" value="1"/>
</dbReference>
<sequence>MAFIIAYIIVFLAAATPFIEVVFTIPVGALAGLNVFLVTLVGVAGNVITVILVIALADRIREWQRKRREKKGKGSNKKNARAEKIMNRYGLPGLAILGPVFVGSHLAVLLAISLGSSKKLVTAWVLGSVIGWAIVTGVVSYFALDLLDLTNNGGFLYDLLERYS</sequence>
<dbReference type="STRING" id="1218173.BALCAV_0203655"/>
<dbReference type="Proteomes" id="UP000002754">
    <property type="component" value="Unassembled WGS sequence"/>
</dbReference>
<organism evidence="2 3">
    <name type="scientific">Alkalihalobacillus alcalophilus ATCC 27647 = CGMCC 1.3604</name>
    <dbReference type="NCBI Taxonomy" id="1218173"/>
    <lineage>
        <taxon>Bacteria</taxon>
        <taxon>Bacillati</taxon>
        <taxon>Bacillota</taxon>
        <taxon>Bacilli</taxon>
        <taxon>Bacillales</taxon>
        <taxon>Bacillaceae</taxon>
        <taxon>Alkalihalobacillus</taxon>
    </lineage>
</organism>
<feature type="transmembrane region" description="Helical" evidence="1">
    <location>
        <begin position="121"/>
        <end position="144"/>
    </location>
</feature>
<keyword evidence="3" id="KW-1185">Reference proteome</keyword>
<keyword evidence="1" id="KW-0812">Transmembrane</keyword>
<proteinExistence type="predicted"/>
<evidence type="ECO:0000313" key="3">
    <source>
        <dbReference type="Proteomes" id="UP000002754"/>
    </source>
</evidence>
<keyword evidence="1" id="KW-0472">Membrane</keyword>
<dbReference type="eggNOG" id="COG2426">
    <property type="taxonomic scope" value="Bacteria"/>
</dbReference>
<reference evidence="2 3" key="1">
    <citation type="journal article" date="2014" name="Genome Announc.">
        <title>Draft Genome Sequence of Bacillus alcalophilus AV1934, a Classic Alkaliphile Isolated from Human Feces in 1934.</title>
        <authorList>
            <person name="Attie O."/>
            <person name="Jayaprakash A."/>
            <person name="Shah H."/>
            <person name="Paulsen I.T."/>
            <person name="Morino M."/>
            <person name="Takahashi Y."/>
            <person name="Narumi I."/>
            <person name="Sachidanandam R."/>
            <person name="Satoh K."/>
            <person name="Ito M."/>
            <person name="Krulwich T.A."/>
        </authorList>
    </citation>
    <scope>NUCLEOTIDE SEQUENCE [LARGE SCALE GENOMIC DNA]</scope>
    <source>
        <strain evidence="2 3">AV1934</strain>
    </source>
</reference>
<dbReference type="EMBL" id="ALPT02000008">
    <property type="protein sequence ID" value="KGA98592.1"/>
    <property type="molecule type" value="Genomic_DNA"/>
</dbReference>
<evidence type="ECO:0000313" key="2">
    <source>
        <dbReference type="EMBL" id="KGA98592.1"/>
    </source>
</evidence>
<feature type="transmembrane region" description="Helical" evidence="1">
    <location>
        <begin position="91"/>
        <end position="115"/>
    </location>
</feature>
<evidence type="ECO:0008006" key="4">
    <source>
        <dbReference type="Google" id="ProtNLM"/>
    </source>
</evidence>
<evidence type="ECO:0000256" key="1">
    <source>
        <dbReference type="SAM" id="Phobius"/>
    </source>
</evidence>
<name>A0A094YYH9_ALKAL</name>